<dbReference type="STRING" id="980251.GCA_001642875_00380"/>
<keyword evidence="1" id="KW-0812">Transmembrane</keyword>
<dbReference type="Pfam" id="PF07963">
    <property type="entry name" value="N_methyl"/>
    <property type="match status" value="1"/>
</dbReference>
<evidence type="ECO:0000259" key="2">
    <source>
        <dbReference type="Pfam" id="PF07596"/>
    </source>
</evidence>
<reference evidence="3 4" key="1">
    <citation type="submission" date="2019-08" db="EMBL/GenBank/DDBJ databases">
        <title>Deep-cultivation of Planctomycetes and their phenomic and genomic characterization uncovers novel biology.</title>
        <authorList>
            <person name="Wiegand S."/>
            <person name="Jogler M."/>
            <person name="Boedeker C."/>
            <person name="Pinto D."/>
            <person name="Vollmers J."/>
            <person name="Rivas-Marin E."/>
            <person name="Kohn T."/>
            <person name="Peeters S.H."/>
            <person name="Heuer A."/>
            <person name="Rast P."/>
            <person name="Oberbeckmann S."/>
            <person name="Bunk B."/>
            <person name="Jeske O."/>
            <person name="Meyerdierks A."/>
            <person name="Storesund J.E."/>
            <person name="Kallscheuer N."/>
            <person name="Luecker S."/>
            <person name="Lage O.M."/>
            <person name="Pohl T."/>
            <person name="Merkel B.J."/>
            <person name="Hornburger P."/>
            <person name="Mueller R.-W."/>
            <person name="Bruemmer F."/>
            <person name="Labrenz M."/>
            <person name="Spormann A.M."/>
            <person name="Op den Camp H."/>
            <person name="Overmann J."/>
            <person name="Amann R."/>
            <person name="Jetten M.S.M."/>
            <person name="Mascher T."/>
            <person name="Medema M.H."/>
            <person name="Devos D.P."/>
            <person name="Kaster A.-K."/>
            <person name="Ovreas L."/>
            <person name="Rohde M."/>
            <person name="Galperin M.Y."/>
            <person name="Jogler C."/>
        </authorList>
    </citation>
    <scope>NUCLEOTIDE SEQUENCE [LARGE SCALE GENOMIC DNA]</scope>
    <source>
        <strain evidence="3 4">FC18</strain>
    </source>
</reference>
<dbReference type="PANTHER" id="PTHR30093">
    <property type="entry name" value="GENERAL SECRETION PATHWAY PROTEIN G"/>
    <property type="match status" value="1"/>
</dbReference>
<dbReference type="InterPro" id="IPR045584">
    <property type="entry name" value="Pilin-like"/>
</dbReference>
<gene>
    <name evidence="3" type="primary">pulG_1</name>
    <name evidence="3" type="ORF">MFFC18_14070</name>
</gene>
<evidence type="ECO:0000256" key="1">
    <source>
        <dbReference type="SAM" id="Phobius"/>
    </source>
</evidence>
<keyword evidence="1" id="KW-0472">Membrane</keyword>
<dbReference type="Gene3D" id="3.30.700.10">
    <property type="entry name" value="Glycoprotein, Type 4 Pilin"/>
    <property type="match status" value="1"/>
</dbReference>
<protein>
    <submittedName>
        <fullName evidence="3">Type II secretion system protein G</fullName>
    </submittedName>
</protein>
<dbReference type="InterPro" id="IPR012902">
    <property type="entry name" value="N_methyl_site"/>
</dbReference>
<dbReference type="InterPro" id="IPR011453">
    <property type="entry name" value="DUF1559"/>
</dbReference>
<dbReference type="SUPFAM" id="SSF54523">
    <property type="entry name" value="Pili subunits"/>
    <property type="match status" value="1"/>
</dbReference>
<evidence type="ECO:0000313" key="3">
    <source>
        <dbReference type="EMBL" id="QEG21550.1"/>
    </source>
</evidence>
<dbReference type="OrthoDB" id="255848at2"/>
<proteinExistence type="predicted"/>
<feature type="transmembrane region" description="Helical" evidence="1">
    <location>
        <begin position="27"/>
        <end position="48"/>
    </location>
</feature>
<dbReference type="NCBIfam" id="TIGR02532">
    <property type="entry name" value="IV_pilin_GFxxxE"/>
    <property type="match status" value="1"/>
</dbReference>
<dbReference type="PROSITE" id="PS00409">
    <property type="entry name" value="PROKAR_NTER_METHYL"/>
    <property type="match status" value="1"/>
</dbReference>
<dbReference type="Pfam" id="PF07596">
    <property type="entry name" value="SBP_bac_10"/>
    <property type="match status" value="1"/>
</dbReference>
<organism evidence="3 4">
    <name type="scientific">Mariniblastus fucicola</name>
    <dbReference type="NCBI Taxonomy" id="980251"/>
    <lineage>
        <taxon>Bacteria</taxon>
        <taxon>Pseudomonadati</taxon>
        <taxon>Planctomycetota</taxon>
        <taxon>Planctomycetia</taxon>
        <taxon>Pirellulales</taxon>
        <taxon>Pirellulaceae</taxon>
        <taxon>Mariniblastus</taxon>
    </lineage>
</organism>
<dbReference type="AlphaFoldDB" id="A0A5B9P9H1"/>
<dbReference type="Proteomes" id="UP000322214">
    <property type="component" value="Chromosome"/>
</dbReference>
<dbReference type="KEGG" id="mff:MFFC18_14070"/>
<sequence>MSGNTDVPGAQDTFDCTRMNRKQGFTLVELLVVISIIGVLVSMLLPAVQSVREAARRTECLNNLKQMGLAIHSYEGAHKQIPPSRPADGFLTWPTLLLPFMEQKNLCNEFDMQAPYAMQDPNVVNRGAAVMICPSRRSSVEISNSESHDWPVGVVGDYAGNAGSHVHFLDFGWTLFSGDADGVFNSGLAKDNPVVDGRLVGPIKGRYTFTSVSDGLSNTIFVGEKHLDPKHLREPDGWADGCIYNGDQPATFTRIGGILLQMARSADAGFPPGEQPVWGSAHPGTSNFVLGDGSVHSYDVDMDGEVLFRLCSRNDGLSVNGDQR</sequence>
<dbReference type="PANTHER" id="PTHR30093:SF2">
    <property type="entry name" value="TYPE II SECRETION SYSTEM PROTEIN H"/>
    <property type="match status" value="1"/>
</dbReference>
<keyword evidence="1" id="KW-1133">Transmembrane helix</keyword>
<dbReference type="InterPro" id="IPR027558">
    <property type="entry name" value="Pre_pil_HX9DG_C"/>
</dbReference>
<accession>A0A5B9P9H1</accession>
<evidence type="ECO:0000313" key="4">
    <source>
        <dbReference type="Proteomes" id="UP000322214"/>
    </source>
</evidence>
<feature type="domain" description="DUF1559" evidence="2">
    <location>
        <begin position="49"/>
        <end position="296"/>
    </location>
</feature>
<keyword evidence="4" id="KW-1185">Reference proteome</keyword>
<name>A0A5B9P9H1_9BACT</name>
<dbReference type="NCBIfam" id="TIGR04294">
    <property type="entry name" value="pre_pil_HX9DG"/>
    <property type="match status" value="1"/>
</dbReference>
<dbReference type="EMBL" id="CP042912">
    <property type="protein sequence ID" value="QEG21550.1"/>
    <property type="molecule type" value="Genomic_DNA"/>
</dbReference>